<protein>
    <submittedName>
        <fullName evidence="2">Uncharacterized protein</fullName>
    </submittedName>
</protein>
<proteinExistence type="predicted"/>
<keyword evidence="3" id="KW-1185">Reference proteome</keyword>
<evidence type="ECO:0000313" key="3">
    <source>
        <dbReference type="Proteomes" id="UP000799437"/>
    </source>
</evidence>
<feature type="region of interest" description="Disordered" evidence="1">
    <location>
        <begin position="105"/>
        <end position="146"/>
    </location>
</feature>
<name>A0A6A6VVP2_9PEZI</name>
<accession>A0A6A6VVP2</accession>
<sequence>MYVSNCVVMAAAVYRTSASSPPNETTITEISSGVKDSLSRLPPALLKRHLTDKFVQAMKATKTSASDDLNLSYTPGADQQSMHHSRLYAATERHLTVFIMNQSESTANPIVKQPSQALQIISEDRKEAPPPDSSRQIPEAATHCSR</sequence>
<dbReference type="Proteomes" id="UP000799437">
    <property type="component" value="Unassembled WGS sequence"/>
</dbReference>
<dbReference type="EMBL" id="ML996583">
    <property type="protein sequence ID" value="KAF2753784.1"/>
    <property type="molecule type" value="Genomic_DNA"/>
</dbReference>
<reference evidence="2" key="1">
    <citation type="journal article" date="2020" name="Stud. Mycol.">
        <title>101 Dothideomycetes genomes: a test case for predicting lifestyles and emergence of pathogens.</title>
        <authorList>
            <person name="Haridas S."/>
            <person name="Albert R."/>
            <person name="Binder M."/>
            <person name="Bloem J."/>
            <person name="Labutti K."/>
            <person name="Salamov A."/>
            <person name="Andreopoulos B."/>
            <person name="Baker S."/>
            <person name="Barry K."/>
            <person name="Bills G."/>
            <person name="Bluhm B."/>
            <person name="Cannon C."/>
            <person name="Castanera R."/>
            <person name="Culley D."/>
            <person name="Daum C."/>
            <person name="Ezra D."/>
            <person name="Gonzalez J."/>
            <person name="Henrissat B."/>
            <person name="Kuo A."/>
            <person name="Liang C."/>
            <person name="Lipzen A."/>
            <person name="Lutzoni F."/>
            <person name="Magnuson J."/>
            <person name="Mondo S."/>
            <person name="Nolan M."/>
            <person name="Ohm R."/>
            <person name="Pangilinan J."/>
            <person name="Park H.-J."/>
            <person name="Ramirez L."/>
            <person name="Alfaro M."/>
            <person name="Sun H."/>
            <person name="Tritt A."/>
            <person name="Yoshinaga Y."/>
            <person name="Zwiers L.-H."/>
            <person name="Turgeon B."/>
            <person name="Goodwin S."/>
            <person name="Spatafora J."/>
            <person name="Crous P."/>
            <person name="Grigoriev I."/>
        </authorList>
    </citation>
    <scope>NUCLEOTIDE SEQUENCE</scope>
    <source>
        <strain evidence="2">CBS 121739</strain>
    </source>
</reference>
<dbReference type="AlphaFoldDB" id="A0A6A6VVP2"/>
<gene>
    <name evidence="2" type="ORF">EJ05DRAFT_489951</name>
</gene>
<feature type="compositionally biased region" description="Polar residues" evidence="1">
    <location>
        <begin position="105"/>
        <end position="119"/>
    </location>
</feature>
<dbReference type="RefSeq" id="XP_033596235.1">
    <property type="nucleotide sequence ID" value="XM_033745835.1"/>
</dbReference>
<organism evidence="2 3">
    <name type="scientific">Pseudovirgaria hyperparasitica</name>
    <dbReference type="NCBI Taxonomy" id="470096"/>
    <lineage>
        <taxon>Eukaryota</taxon>
        <taxon>Fungi</taxon>
        <taxon>Dikarya</taxon>
        <taxon>Ascomycota</taxon>
        <taxon>Pezizomycotina</taxon>
        <taxon>Dothideomycetes</taxon>
        <taxon>Dothideomycetes incertae sedis</taxon>
        <taxon>Acrospermales</taxon>
        <taxon>Acrospermaceae</taxon>
        <taxon>Pseudovirgaria</taxon>
    </lineage>
</organism>
<evidence type="ECO:0000256" key="1">
    <source>
        <dbReference type="SAM" id="MobiDB-lite"/>
    </source>
</evidence>
<dbReference type="GeneID" id="54486889"/>
<evidence type="ECO:0000313" key="2">
    <source>
        <dbReference type="EMBL" id="KAF2753784.1"/>
    </source>
</evidence>